<proteinExistence type="predicted"/>
<dbReference type="EMBL" id="CP012673">
    <property type="protein sequence ID" value="AUX42840.1"/>
    <property type="molecule type" value="Genomic_DNA"/>
</dbReference>
<name>A0A2L0EU70_SORCE</name>
<dbReference type="GO" id="GO:0016746">
    <property type="term" value="F:acyltransferase activity"/>
    <property type="evidence" value="ECO:0007669"/>
    <property type="project" value="UniProtKB-KW"/>
</dbReference>
<gene>
    <name evidence="4" type="primary">cysE</name>
    <name evidence="4" type="ORF">SOCE26_042750</name>
</gene>
<dbReference type="PANTHER" id="PTHR42811">
    <property type="entry name" value="SERINE ACETYLTRANSFERASE"/>
    <property type="match status" value="1"/>
</dbReference>
<evidence type="ECO:0000256" key="2">
    <source>
        <dbReference type="ARBA" id="ARBA00022679"/>
    </source>
</evidence>
<dbReference type="InterPro" id="IPR011004">
    <property type="entry name" value="Trimer_LpxA-like_sf"/>
</dbReference>
<evidence type="ECO:0000313" key="5">
    <source>
        <dbReference type="Proteomes" id="UP000238348"/>
    </source>
</evidence>
<dbReference type="AlphaFoldDB" id="A0A2L0EU70"/>
<sequence length="327" mass="35627">MSEKCDAVAPSGELHGVVEELIAGYREDPRAHHINKRFTPSRKEIIEIIDLLLQVFYPGYHGRQDLSDEDLLYHVGTLVSTLRQKLERQIERCLCFQDETSHAGAIDIPKCRQRGYDVARVFVNRLPTVRRRLLLDVQAAYDGDPAAASMDEIILAYPGLLAVTVYRVAHELYLLGVPLMPRIMSEWAHTRTGADIHPGANIGDSFFIDHATGVVIGETSDIGAHVKLYQGVTLGALSLPQHSRGARGLKRHPTVEDHVTIYANATVLGGKTVLGEGSVVGGSVFLTKSVAGGQRVANEPPRLRVASPSTLPPGIPGLDPGILDFDI</sequence>
<accession>A0A2L0EU70</accession>
<dbReference type="CDD" id="cd03354">
    <property type="entry name" value="LbH_SAT"/>
    <property type="match status" value="1"/>
</dbReference>
<organism evidence="4 5">
    <name type="scientific">Sorangium cellulosum</name>
    <name type="common">Polyangium cellulosum</name>
    <dbReference type="NCBI Taxonomy" id="56"/>
    <lineage>
        <taxon>Bacteria</taxon>
        <taxon>Pseudomonadati</taxon>
        <taxon>Myxococcota</taxon>
        <taxon>Polyangia</taxon>
        <taxon>Polyangiales</taxon>
        <taxon>Polyangiaceae</taxon>
        <taxon>Sorangium</taxon>
    </lineage>
</organism>
<evidence type="ECO:0000313" key="4">
    <source>
        <dbReference type="EMBL" id="AUX42840.1"/>
    </source>
</evidence>
<keyword evidence="3" id="KW-0012">Acyltransferase</keyword>
<evidence type="ECO:0000256" key="3">
    <source>
        <dbReference type="ARBA" id="ARBA00023315"/>
    </source>
</evidence>
<dbReference type="RefSeq" id="WP_104981596.1">
    <property type="nucleotide sequence ID" value="NZ_CP012673.1"/>
</dbReference>
<dbReference type="Gene3D" id="1.10.3130.10">
    <property type="entry name" value="serine acetyltransferase, domain 1"/>
    <property type="match status" value="1"/>
</dbReference>
<dbReference type="InterPro" id="IPR042122">
    <property type="entry name" value="Ser_AcTrfase_N_sf"/>
</dbReference>
<evidence type="ECO:0000256" key="1">
    <source>
        <dbReference type="ARBA" id="ARBA00022605"/>
    </source>
</evidence>
<dbReference type="InterPro" id="IPR045304">
    <property type="entry name" value="LbH_SAT"/>
</dbReference>
<dbReference type="Gene3D" id="2.160.10.10">
    <property type="entry name" value="Hexapeptide repeat proteins"/>
    <property type="match status" value="1"/>
</dbReference>
<dbReference type="SUPFAM" id="SSF51161">
    <property type="entry name" value="Trimeric LpxA-like enzymes"/>
    <property type="match status" value="1"/>
</dbReference>
<protein>
    <submittedName>
        <fullName evidence="4">Serine O-acetyltransferase</fullName>
    </submittedName>
</protein>
<keyword evidence="2 4" id="KW-0808">Transferase</keyword>
<keyword evidence="1" id="KW-0028">Amino-acid biosynthesis</keyword>
<dbReference type="GO" id="GO:0008652">
    <property type="term" value="P:amino acid biosynthetic process"/>
    <property type="evidence" value="ECO:0007669"/>
    <property type="project" value="UniProtKB-KW"/>
</dbReference>
<dbReference type="Proteomes" id="UP000238348">
    <property type="component" value="Chromosome"/>
</dbReference>
<dbReference type="OrthoDB" id="9801456at2"/>
<reference evidence="4 5" key="1">
    <citation type="submission" date="2015-09" db="EMBL/GenBank/DDBJ databases">
        <title>Sorangium comparison.</title>
        <authorList>
            <person name="Zaburannyi N."/>
            <person name="Bunk B."/>
            <person name="Overmann J."/>
            <person name="Mueller R."/>
        </authorList>
    </citation>
    <scope>NUCLEOTIDE SEQUENCE [LARGE SCALE GENOMIC DNA]</scope>
    <source>
        <strain evidence="4 5">So ce26</strain>
    </source>
</reference>